<protein>
    <submittedName>
        <fullName evidence="1">Uncharacterized protein</fullName>
    </submittedName>
</protein>
<dbReference type="VEuPathDB" id="FungiDB:BO83DRAFT_39613"/>
<name>A0A317VLK1_ASPEC</name>
<dbReference type="OrthoDB" id="4503250at2759"/>
<accession>A0A317VLK1</accession>
<comment type="caution">
    <text evidence="1">The sequence shown here is derived from an EMBL/GenBank/DDBJ whole genome shotgun (WGS) entry which is preliminary data.</text>
</comment>
<dbReference type="AlphaFoldDB" id="A0A317VLK1"/>
<keyword evidence="2" id="KW-1185">Reference proteome</keyword>
<evidence type="ECO:0000313" key="1">
    <source>
        <dbReference type="EMBL" id="PWY72770.1"/>
    </source>
</evidence>
<dbReference type="EMBL" id="MSFU01000013">
    <property type="protein sequence ID" value="PWY72770.1"/>
    <property type="molecule type" value="Genomic_DNA"/>
</dbReference>
<sequence length="99" mass="10814">MISPLDGLTLPDAAICNTTLGTDPDPYAVAMCRLALRIAGEPEGREAQLFAQAQTDIANKNYSSQDIPLFTPDRQIKTFHPRSNGMLAFRDAVLAALYF</sequence>
<dbReference type="RefSeq" id="XP_025387923.1">
    <property type="nucleotide sequence ID" value="XM_025533114.1"/>
</dbReference>
<evidence type="ECO:0000313" key="2">
    <source>
        <dbReference type="Proteomes" id="UP000246171"/>
    </source>
</evidence>
<organism evidence="1 2">
    <name type="scientific">Aspergillus eucalypticola (strain CBS 122712 / IBT 29274)</name>
    <dbReference type="NCBI Taxonomy" id="1448314"/>
    <lineage>
        <taxon>Eukaryota</taxon>
        <taxon>Fungi</taxon>
        <taxon>Dikarya</taxon>
        <taxon>Ascomycota</taxon>
        <taxon>Pezizomycotina</taxon>
        <taxon>Eurotiomycetes</taxon>
        <taxon>Eurotiomycetidae</taxon>
        <taxon>Eurotiales</taxon>
        <taxon>Aspergillaceae</taxon>
        <taxon>Aspergillus</taxon>
        <taxon>Aspergillus subgen. Circumdati</taxon>
    </lineage>
</organism>
<gene>
    <name evidence="1" type="ORF">BO83DRAFT_39613</name>
</gene>
<proteinExistence type="predicted"/>
<dbReference type="Proteomes" id="UP000246171">
    <property type="component" value="Unassembled WGS sequence"/>
</dbReference>
<dbReference type="GeneID" id="37055076"/>
<reference evidence="1" key="1">
    <citation type="submission" date="2016-12" db="EMBL/GenBank/DDBJ databases">
        <title>The genomes of Aspergillus section Nigri reveals drivers in fungal speciation.</title>
        <authorList>
            <consortium name="DOE Joint Genome Institute"/>
            <person name="Vesth T.C."/>
            <person name="Nybo J."/>
            <person name="Theobald S."/>
            <person name="Brandl J."/>
            <person name="Frisvad J.C."/>
            <person name="Nielsen K.F."/>
            <person name="Lyhne E.K."/>
            <person name="Kogle M.E."/>
            <person name="Kuo A."/>
            <person name="Riley R."/>
            <person name="Clum A."/>
            <person name="Nolan M."/>
            <person name="Lipzen A."/>
            <person name="Salamov A."/>
            <person name="Henrissat B."/>
            <person name="Wiebenga A."/>
            <person name="De vries R.P."/>
            <person name="Grigoriev I.V."/>
            <person name="Mortensen U.H."/>
            <person name="Andersen M.R."/>
            <person name="Baker S.E."/>
        </authorList>
    </citation>
    <scope>NUCLEOTIDE SEQUENCE</scope>
    <source>
        <strain evidence="1">CBS 122712</strain>
    </source>
</reference>